<keyword evidence="3" id="KW-1185">Reference proteome</keyword>
<dbReference type="Proteomes" id="UP000827284">
    <property type="component" value="Unassembled WGS sequence"/>
</dbReference>
<dbReference type="OrthoDB" id="10567116at2759"/>
<name>A0A9P3M0S5_9FUNG</name>
<protein>
    <submittedName>
        <fullName evidence="2">Uncharacterized protein</fullName>
    </submittedName>
</protein>
<gene>
    <name evidence="2" type="ORF">EMPS_09978</name>
</gene>
<dbReference type="EMBL" id="BQFW01000013">
    <property type="protein sequence ID" value="GJJ77619.1"/>
    <property type="molecule type" value="Genomic_DNA"/>
</dbReference>
<evidence type="ECO:0000313" key="2">
    <source>
        <dbReference type="EMBL" id="GJJ77619.1"/>
    </source>
</evidence>
<feature type="compositionally biased region" description="Basic and acidic residues" evidence="1">
    <location>
        <begin position="41"/>
        <end position="64"/>
    </location>
</feature>
<reference evidence="2" key="2">
    <citation type="journal article" date="2022" name="Microbiol. Resour. Announc.">
        <title>Whole-Genome Sequence of Entomortierella parvispora E1425, a Mucoromycotan Fungus Associated with Burkholderiaceae-Related Endosymbiotic Bacteria.</title>
        <authorList>
            <person name="Herlambang A."/>
            <person name="Guo Y."/>
            <person name="Takashima Y."/>
            <person name="Narisawa K."/>
            <person name="Ohta H."/>
            <person name="Nishizawa T."/>
        </authorList>
    </citation>
    <scope>NUCLEOTIDE SEQUENCE</scope>
    <source>
        <strain evidence="2">E1425</strain>
    </source>
</reference>
<feature type="compositionally biased region" description="Low complexity" evidence="1">
    <location>
        <begin position="65"/>
        <end position="74"/>
    </location>
</feature>
<dbReference type="AlphaFoldDB" id="A0A9P3M0S5"/>
<evidence type="ECO:0000313" key="3">
    <source>
        <dbReference type="Proteomes" id="UP000827284"/>
    </source>
</evidence>
<sequence>MNKHQQASEKGLSASELAQQRNEQLSNPPKRQHGASTQSNFKRDPNDHRNDKDHSGSNKQHEQQHGSNKSSSSSHQKKGL</sequence>
<proteinExistence type="predicted"/>
<organism evidence="2 3">
    <name type="scientific">Entomortierella parvispora</name>
    <dbReference type="NCBI Taxonomy" id="205924"/>
    <lineage>
        <taxon>Eukaryota</taxon>
        <taxon>Fungi</taxon>
        <taxon>Fungi incertae sedis</taxon>
        <taxon>Mucoromycota</taxon>
        <taxon>Mortierellomycotina</taxon>
        <taxon>Mortierellomycetes</taxon>
        <taxon>Mortierellales</taxon>
        <taxon>Mortierellaceae</taxon>
        <taxon>Entomortierella</taxon>
    </lineage>
</organism>
<accession>A0A9P3M0S5</accession>
<evidence type="ECO:0000256" key="1">
    <source>
        <dbReference type="SAM" id="MobiDB-lite"/>
    </source>
</evidence>
<comment type="caution">
    <text evidence="2">The sequence shown here is derived from an EMBL/GenBank/DDBJ whole genome shotgun (WGS) entry which is preliminary data.</text>
</comment>
<feature type="region of interest" description="Disordered" evidence="1">
    <location>
        <begin position="1"/>
        <end position="80"/>
    </location>
</feature>
<reference evidence="2" key="1">
    <citation type="submission" date="2021-11" db="EMBL/GenBank/DDBJ databases">
        <authorList>
            <person name="Herlambang A."/>
            <person name="Guo Y."/>
            <person name="Takashima Y."/>
            <person name="Nishizawa T."/>
        </authorList>
    </citation>
    <scope>NUCLEOTIDE SEQUENCE</scope>
    <source>
        <strain evidence="2">E1425</strain>
    </source>
</reference>
<feature type="compositionally biased region" description="Polar residues" evidence="1">
    <location>
        <begin position="16"/>
        <end position="40"/>
    </location>
</feature>